<keyword evidence="3" id="KW-1185">Reference proteome</keyword>
<feature type="compositionally biased region" description="Polar residues" evidence="1">
    <location>
        <begin position="1"/>
        <end position="10"/>
    </location>
</feature>
<evidence type="ECO:0000313" key="2">
    <source>
        <dbReference type="EMBL" id="KAK7053393.1"/>
    </source>
</evidence>
<comment type="caution">
    <text evidence="2">The sequence shown here is derived from an EMBL/GenBank/DDBJ whole genome shotgun (WGS) entry which is preliminary data.</text>
</comment>
<evidence type="ECO:0000313" key="3">
    <source>
        <dbReference type="Proteomes" id="UP001383192"/>
    </source>
</evidence>
<feature type="region of interest" description="Disordered" evidence="1">
    <location>
        <begin position="1"/>
        <end position="25"/>
    </location>
</feature>
<feature type="region of interest" description="Disordered" evidence="1">
    <location>
        <begin position="115"/>
        <end position="157"/>
    </location>
</feature>
<organism evidence="2 3">
    <name type="scientific">Paramarasmius palmivorus</name>
    <dbReference type="NCBI Taxonomy" id="297713"/>
    <lineage>
        <taxon>Eukaryota</taxon>
        <taxon>Fungi</taxon>
        <taxon>Dikarya</taxon>
        <taxon>Basidiomycota</taxon>
        <taxon>Agaricomycotina</taxon>
        <taxon>Agaricomycetes</taxon>
        <taxon>Agaricomycetidae</taxon>
        <taxon>Agaricales</taxon>
        <taxon>Marasmiineae</taxon>
        <taxon>Marasmiaceae</taxon>
        <taxon>Paramarasmius</taxon>
    </lineage>
</organism>
<proteinExistence type="predicted"/>
<dbReference type="Proteomes" id="UP001383192">
    <property type="component" value="Unassembled WGS sequence"/>
</dbReference>
<dbReference type="AlphaFoldDB" id="A0AAW0DMZ3"/>
<evidence type="ECO:0000256" key="1">
    <source>
        <dbReference type="SAM" id="MobiDB-lite"/>
    </source>
</evidence>
<gene>
    <name evidence="2" type="ORF">VNI00_004019</name>
</gene>
<reference evidence="2 3" key="1">
    <citation type="submission" date="2024-01" db="EMBL/GenBank/DDBJ databases">
        <title>A draft genome for a cacao thread blight-causing isolate of Paramarasmius palmivorus.</title>
        <authorList>
            <person name="Baruah I.K."/>
            <person name="Bukari Y."/>
            <person name="Amoako-Attah I."/>
            <person name="Meinhardt L.W."/>
            <person name="Bailey B.A."/>
            <person name="Cohen S.P."/>
        </authorList>
    </citation>
    <scope>NUCLEOTIDE SEQUENCE [LARGE SCALE GENOMIC DNA]</scope>
    <source>
        <strain evidence="2 3">GH-12</strain>
    </source>
</reference>
<sequence length="157" mass="17374">MSKRTNTGSSDPRPLKKSSSTPALGSLKNVLDEVRELHVQAKANHDSHTANITMEKENIEGRKAALKTEYELLKVKQAIVQMENATARMNLETAKMMQGNKENGFFQTNQELGLMTPESQGLPSPTMDLPQVPQQHWGGGYQQSSDGSLSGWNQYQS</sequence>
<dbReference type="EMBL" id="JAYKXP010000010">
    <property type="protein sequence ID" value="KAK7053393.1"/>
    <property type="molecule type" value="Genomic_DNA"/>
</dbReference>
<accession>A0AAW0DMZ3</accession>
<feature type="compositionally biased region" description="Polar residues" evidence="1">
    <location>
        <begin position="142"/>
        <end position="157"/>
    </location>
</feature>
<name>A0AAW0DMZ3_9AGAR</name>
<protein>
    <submittedName>
        <fullName evidence="2">Uncharacterized protein</fullName>
    </submittedName>
</protein>